<evidence type="ECO:0000256" key="4">
    <source>
        <dbReference type="ARBA" id="ARBA00022490"/>
    </source>
</evidence>
<protein>
    <recommendedName>
        <fullName evidence="13">Cysteine--tRNA ligase</fullName>
        <ecNumber evidence="13">6.1.1.16</ecNumber>
    </recommendedName>
    <alternativeName>
        <fullName evidence="13">Cysteinyl-tRNA synthetase</fullName>
        <shortName evidence="13">CysRS</shortName>
    </alternativeName>
</protein>
<comment type="subcellular location">
    <subcellularLocation>
        <location evidence="1 13">Cytoplasm</location>
    </subcellularLocation>
</comment>
<comment type="catalytic activity">
    <reaction evidence="12 13">
        <text>tRNA(Cys) + L-cysteine + ATP = L-cysteinyl-tRNA(Cys) + AMP + diphosphate</text>
        <dbReference type="Rhea" id="RHEA:17773"/>
        <dbReference type="Rhea" id="RHEA-COMP:9661"/>
        <dbReference type="Rhea" id="RHEA-COMP:9679"/>
        <dbReference type="ChEBI" id="CHEBI:30616"/>
        <dbReference type="ChEBI" id="CHEBI:33019"/>
        <dbReference type="ChEBI" id="CHEBI:35235"/>
        <dbReference type="ChEBI" id="CHEBI:78442"/>
        <dbReference type="ChEBI" id="CHEBI:78517"/>
        <dbReference type="ChEBI" id="CHEBI:456215"/>
        <dbReference type="EC" id="6.1.1.16"/>
    </reaction>
</comment>
<evidence type="ECO:0000256" key="3">
    <source>
        <dbReference type="ARBA" id="ARBA00011245"/>
    </source>
</evidence>
<name>A0ABR6TNT0_9FIRM</name>
<dbReference type="EMBL" id="JABGBW010000015">
    <property type="protein sequence ID" value="MBC2576834.1"/>
    <property type="molecule type" value="Genomic_DNA"/>
</dbReference>
<keyword evidence="17" id="KW-1185">Reference proteome</keyword>
<evidence type="ECO:0000256" key="11">
    <source>
        <dbReference type="ARBA" id="ARBA00023146"/>
    </source>
</evidence>
<dbReference type="CDD" id="cd00672">
    <property type="entry name" value="CysRS_core"/>
    <property type="match status" value="1"/>
</dbReference>
<dbReference type="SMART" id="SM00840">
    <property type="entry name" value="DALR_2"/>
    <property type="match status" value="1"/>
</dbReference>
<evidence type="ECO:0000256" key="9">
    <source>
        <dbReference type="ARBA" id="ARBA00022840"/>
    </source>
</evidence>
<sequence>MKVYNTMTRQKEEFIPLEPGKVKMYVCGPTVYNYIHLGNARPFTVFDTLRRYFEYRGYEVTYIQNFTDVDDKIIKRSHEEGISPEEVAKKYIEEYFIDCDGLGIKRATVHPQVTDNINQIKEFIQKLIDKGYAYESNGDVLFRTRKFEDYGKLSHQNIEELELGARIDIDDKKEDPLDFVLWKAKKEGEPGWQSPWGEGRPGWHIECSVMSRRYLGDSIDIHAGGQDLQFPHHENEIAQSECANDCQYVKYWMHNGYINVDGEKMSKSLGNFFTVRDISKKYDLGLVRFFLLSTQYRNPVNFSDTVLEQAKAGLERLTNARERAEFIVENQNIESATDTEKRLFADIDRYRDKFIDAMDDDLNTADAISVIFELAKFMNTNIQDTSSKEFVKKNLDMFYELTGVLNIAQKSTDIDTELAEKVDDMIAKRAEAKKNKDFVLADKIRDELTSMGIAIEDTRQGVKWKKM</sequence>
<evidence type="ECO:0000256" key="6">
    <source>
        <dbReference type="ARBA" id="ARBA00022723"/>
    </source>
</evidence>
<dbReference type="Gene3D" id="1.20.120.1910">
    <property type="entry name" value="Cysteine-tRNA ligase, C-terminal anti-codon recognition domain"/>
    <property type="match status" value="1"/>
</dbReference>
<feature type="domain" description="Cysteinyl-tRNA synthetase class Ia DALR" evidence="15">
    <location>
        <begin position="353"/>
        <end position="418"/>
    </location>
</feature>
<dbReference type="Proteomes" id="UP000713904">
    <property type="component" value="Unassembled WGS sequence"/>
</dbReference>
<keyword evidence="9 13" id="KW-0067">ATP-binding</keyword>
<accession>A0ABR6TNT0</accession>
<evidence type="ECO:0000256" key="14">
    <source>
        <dbReference type="SAM" id="Coils"/>
    </source>
</evidence>
<feature type="binding site" evidence="13">
    <location>
        <position position="267"/>
    </location>
    <ligand>
        <name>ATP</name>
        <dbReference type="ChEBI" id="CHEBI:30616"/>
    </ligand>
</feature>
<dbReference type="InterPro" id="IPR024909">
    <property type="entry name" value="Cys-tRNA/MSH_ligase"/>
</dbReference>
<keyword evidence="5 13" id="KW-0436">Ligase</keyword>
<dbReference type="InterPro" id="IPR015273">
    <property type="entry name" value="Cys-tRNA-synt_Ia_DALR"/>
</dbReference>
<keyword evidence="11 13" id="KW-0030">Aminoacyl-tRNA synthetase</keyword>
<keyword evidence="14" id="KW-0175">Coiled coil</keyword>
<evidence type="ECO:0000256" key="12">
    <source>
        <dbReference type="ARBA" id="ARBA00047398"/>
    </source>
</evidence>
<dbReference type="SUPFAM" id="SSF47323">
    <property type="entry name" value="Anticodon-binding domain of a subclass of class I aminoacyl-tRNA synthetases"/>
    <property type="match status" value="1"/>
</dbReference>
<dbReference type="Pfam" id="PF23493">
    <property type="entry name" value="CysS_C"/>
    <property type="match status" value="1"/>
</dbReference>
<dbReference type="InterPro" id="IPR009080">
    <property type="entry name" value="tRNAsynth_Ia_anticodon-bd"/>
</dbReference>
<feature type="short sequence motif" description="'KMSKS' region" evidence="13">
    <location>
        <begin position="264"/>
        <end position="268"/>
    </location>
</feature>
<dbReference type="SUPFAM" id="SSF52374">
    <property type="entry name" value="Nucleotidylyl transferase"/>
    <property type="match status" value="1"/>
</dbReference>
<feature type="binding site" evidence="13">
    <location>
        <position position="232"/>
    </location>
    <ligand>
        <name>Zn(2+)</name>
        <dbReference type="ChEBI" id="CHEBI:29105"/>
    </ligand>
</feature>
<dbReference type="Gene3D" id="3.40.50.620">
    <property type="entry name" value="HUPs"/>
    <property type="match status" value="1"/>
</dbReference>
<evidence type="ECO:0000256" key="8">
    <source>
        <dbReference type="ARBA" id="ARBA00022833"/>
    </source>
</evidence>
<feature type="binding site" evidence="13">
    <location>
        <position position="236"/>
    </location>
    <ligand>
        <name>Zn(2+)</name>
        <dbReference type="ChEBI" id="CHEBI:29105"/>
    </ligand>
</feature>
<evidence type="ECO:0000256" key="1">
    <source>
        <dbReference type="ARBA" id="ARBA00004496"/>
    </source>
</evidence>
<evidence type="ECO:0000256" key="10">
    <source>
        <dbReference type="ARBA" id="ARBA00022917"/>
    </source>
</evidence>
<dbReference type="InterPro" id="IPR056411">
    <property type="entry name" value="CysS_C"/>
</dbReference>
<dbReference type="PRINTS" id="PR00983">
    <property type="entry name" value="TRNASYNTHCYS"/>
</dbReference>
<comment type="cofactor">
    <cofactor evidence="13">
        <name>Zn(2+)</name>
        <dbReference type="ChEBI" id="CHEBI:29105"/>
    </cofactor>
    <text evidence="13">Binds 1 zinc ion per subunit.</text>
</comment>
<evidence type="ECO:0000313" key="16">
    <source>
        <dbReference type="EMBL" id="MBC2576834.1"/>
    </source>
</evidence>
<reference evidence="16 17" key="1">
    <citation type="submission" date="2020-05" db="EMBL/GenBank/DDBJ databases">
        <title>Draft genome of xy-202 and genomic insight in genome of the genus Peptostreptococcus.</title>
        <authorList>
            <person name="Zhang Z."/>
        </authorList>
    </citation>
    <scope>NUCLEOTIDE SEQUENCE [LARGE SCALE GENOMIC DNA]</scope>
    <source>
        <strain evidence="16 17">DSM 27025</strain>
    </source>
</reference>
<dbReference type="NCBIfam" id="TIGR00435">
    <property type="entry name" value="cysS"/>
    <property type="match status" value="1"/>
</dbReference>
<dbReference type="GO" id="GO:0004817">
    <property type="term" value="F:cysteine-tRNA ligase activity"/>
    <property type="evidence" value="ECO:0007669"/>
    <property type="project" value="UniProtKB-EC"/>
</dbReference>
<evidence type="ECO:0000313" key="17">
    <source>
        <dbReference type="Proteomes" id="UP000713904"/>
    </source>
</evidence>
<dbReference type="EC" id="6.1.1.16" evidence="13"/>
<evidence type="ECO:0000256" key="2">
    <source>
        <dbReference type="ARBA" id="ARBA00005594"/>
    </source>
</evidence>
<organism evidence="16 17">
    <name type="scientific">Peptostreptococcus canis</name>
    <dbReference type="NCBI Taxonomy" id="1159213"/>
    <lineage>
        <taxon>Bacteria</taxon>
        <taxon>Bacillati</taxon>
        <taxon>Bacillota</taxon>
        <taxon>Clostridia</taxon>
        <taxon>Peptostreptococcales</taxon>
        <taxon>Peptostreptococcaceae</taxon>
        <taxon>Peptostreptococcus</taxon>
    </lineage>
</organism>
<feature type="binding site" evidence="13">
    <location>
        <position position="27"/>
    </location>
    <ligand>
        <name>Zn(2+)</name>
        <dbReference type="ChEBI" id="CHEBI:29105"/>
    </ligand>
</feature>
<dbReference type="InterPro" id="IPR032678">
    <property type="entry name" value="tRNA-synt_1_cat_dom"/>
</dbReference>
<evidence type="ECO:0000256" key="13">
    <source>
        <dbReference type="HAMAP-Rule" id="MF_00041"/>
    </source>
</evidence>
<evidence type="ECO:0000256" key="7">
    <source>
        <dbReference type="ARBA" id="ARBA00022741"/>
    </source>
</evidence>
<comment type="caution">
    <text evidence="16">The sequence shown here is derived from an EMBL/GenBank/DDBJ whole genome shotgun (WGS) entry which is preliminary data.</text>
</comment>
<feature type="coiled-coil region" evidence="14">
    <location>
        <begin position="307"/>
        <end position="334"/>
    </location>
</feature>
<keyword evidence="6 13" id="KW-0479">Metal-binding</keyword>
<keyword evidence="8 13" id="KW-0862">Zinc</keyword>
<evidence type="ECO:0000259" key="15">
    <source>
        <dbReference type="SMART" id="SM00840"/>
    </source>
</evidence>
<keyword evidence="7 13" id="KW-0547">Nucleotide-binding</keyword>
<dbReference type="HAMAP" id="MF_00041">
    <property type="entry name" value="Cys_tRNA_synth"/>
    <property type="match status" value="1"/>
</dbReference>
<gene>
    <name evidence="13" type="primary">cysS</name>
    <name evidence="16" type="ORF">HLB29_09135</name>
</gene>
<dbReference type="InterPro" id="IPR014729">
    <property type="entry name" value="Rossmann-like_a/b/a_fold"/>
</dbReference>
<dbReference type="Pfam" id="PF09190">
    <property type="entry name" value="DALR_2"/>
    <property type="match status" value="1"/>
</dbReference>
<proteinExistence type="inferred from homology"/>
<feature type="binding site" evidence="13">
    <location>
        <position position="207"/>
    </location>
    <ligand>
        <name>Zn(2+)</name>
        <dbReference type="ChEBI" id="CHEBI:29105"/>
    </ligand>
</feature>
<keyword evidence="4 13" id="KW-0963">Cytoplasm</keyword>
<dbReference type="Pfam" id="PF01406">
    <property type="entry name" value="tRNA-synt_1e"/>
    <property type="match status" value="1"/>
</dbReference>
<keyword evidence="10 13" id="KW-0648">Protein biosynthesis</keyword>
<dbReference type="PANTHER" id="PTHR10890:SF3">
    <property type="entry name" value="CYSTEINE--TRNA LIGASE, CYTOPLASMIC"/>
    <property type="match status" value="1"/>
</dbReference>
<dbReference type="RefSeq" id="WP_185624852.1">
    <property type="nucleotide sequence ID" value="NZ_JABGBW010000015.1"/>
</dbReference>
<dbReference type="InterPro" id="IPR015803">
    <property type="entry name" value="Cys-tRNA-ligase"/>
</dbReference>
<dbReference type="PANTHER" id="PTHR10890">
    <property type="entry name" value="CYSTEINYL-TRNA SYNTHETASE"/>
    <property type="match status" value="1"/>
</dbReference>
<feature type="short sequence motif" description="'HIGH' region" evidence="13">
    <location>
        <begin position="29"/>
        <end position="39"/>
    </location>
</feature>
<comment type="similarity">
    <text evidence="2 13">Belongs to the class-I aminoacyl-tRNA synthetase family.</text>
</comment>
<comment type="subunit">
    <text evidence="3 13">Monomer.</text>
</comment>
<evidence type="ECO:0000256" key="5">
    <source>
        <dbReference type="ARBA" id="ARBA00022598"/>
    </source>
</evidence>